<reference evidence="3 4" key="1">
    <citation type="submission" date="2015-12" db="EMBL/GenBank/DDBJ databases">
        <title>Diversity of Burkholderia near neighbor genomes.</title>
        <authorList>
            <person name="Sahl J."/>
            <person name="Wagner D."/>
            <person name="Keim P."/>
        </authorList>
    </citation>
    <scope>NUCLEOTIDE SEQUENCE [LARGE SCALE GENOMIC DNA]</scope>
    <source>
        <strain evidence="3 4">BDU6</strain>
    </source>
</reference>
<evidence type="ECO:0000313" key="3">
    <source>
        <dbReference type="EMBL" id="AOJ04004.1"/>
    </source>
</evidence>
<dbReference type="Proteomes" id="UP000062519">
    <property type="component" value="Chromosome 2"/>
</dbReference>
<dbReference type="EMBL" id="CP013387">
    <property type="protein sequence ID" value="AOJ04004.1"/>
    <property type="molecule type" value="Genomic_DNA"/>
</dbReference>
<keyword evidence="1" id="KW-0547">Nucleotide-binding</keyword>
<name>A0A1B4FK33_9BURK</name>
<dbReference type="RefSeq" id="WP_059596488.1">
    <property type="nucleotide sequence ID" value="NZ_CP013387.1"/>
</dbReference>
<feature type="domain" description="ATP-grasp" evidence="2">
    <location>
        <begin position="152"/>
        <end position="350"/>
    </location>
</feature>
<dbReference type="GO" id="GO:0005524">
    <property type="term" value="F:ATP binding"/>
    <property type="evidence" value="ECO:0007669"/>
    <property type="project" value="UniProtKB-UniRule"/>
</dbReference>
<dbReference type="AlphaFoldDB" id="A0A1B4FK33"/>
<dbReference type="Pfam" id="PF18105">
    <property type="entry name" value="PGM1_C"/>
    <property type="match status" value="1"/>
</dbReference>
<dbReference type="GO" id="GO:0046872">
    <property type="term" value="F:metal ion binding"/>
    <property type="evidence" value="ECO:0007669"/>
    <property type="project" value="InterPro"/>
</dbReference>
<dbReference type="PROSITE" id="PS50975">
    <property type="entry name" value="ATP_GRASP"/>
    <property type="match status" value="1"/>
</dbReference>
<dbReference type="InterPro" id="IPR040754">
    <property type="entry name" value="PreAtp-grasp"/>
</dbReference>
<accession>A0A1B4FK33</accession>
<proteinExistence type="predicted"/>
<dbReference type="KEGG" id="buu:WS70_19080"/>
<dbReference type="Gene3D" id="3.30.470.20">
    <property type="entry name" value="ATP-grasp fold, B domain"/>
    <property type="match status" value="1"/>
</dbReference>
<dbReference type="SUPFAM" id="SSF56059">
    <property type="entry name" value="Glutathione synthetase ATP-binding domain-like"/>
    <property type="match status" value="1"/>
</dbReference>
<organism evidence="3 4">
    <name type="scientific">Burkholderia mayonis</name>
    <dbReference type="NCBI Taxonomy" id="1385591"/>
    <lineage>
        <taxon>Bacteria</taxon>
        <taxon>Pseudomonadati</taxon>
        <taxon>Pseudomonadota</taxon>
        <taxon>Betaproteobacteria</taxon>
        <taxon>Burkholderiales</taxon>
        <taxon>Burkholderiaceae</taxon>
        <taxon>Burkholderia</taxon>
        <taxon>pseudomallei group</taxon>
    </lineage>
</organism>
<keyword evidence="1" id="KW-0067">ATP-binding</keyword>
<dbReference type="Pfam" id="PF18604">
    <property type="entry name" value="PreAtp-grasp"/>
    <property type="match status" value="1"/>
</dbReference>
<evidence type="ECO:0000256" key="1">
    <source>
        <dbReference type="PROSITE-ProRule" id="PRU00409"/>
    </source>
</evidence>
<gene>
    <name evidence="3" type="ORF">WS70_19080</name>
</gene>
<dbReference type="InterPro" id="IPR041356">
    <property type="entry name" value="PGM1_C"/>
</dbReference>
<keyword evidence="4" id="KW-1185">Reference proteome</keyword>
<evidence type="ECO:0000313" key="4">
    <source>
        <dbReference type="Proteomes" id="UP000062519"/>
    </source>
</evidence>
<protein>
    <recommendedName>
        <fullName evidence="2">ATP-grasp domain-containing protein</fullName>
    </recommendedName>
</protein>
<sequence>MPKIIFANFVNKVMTEVPGQAHVRALTAPASRKIWYAEAGDMIVLPAPPNDEFLEYAAGLIGVRRDSVQFVVPDGGLDEYLADRIFRDRVALAALKAFVAAHPGIRADVFAQDEPTIDLFRTLQGKIEEYGSIPNAGIAAVVSRVNTKSGFKDFAAGIGIRYIEGRLAFGMREVTEAVTEMFRDTGRVVVKIDRGSNGFGHWVVTDSARIPEGAPHLLQFYEQSDRYVVEPQLKFVATPSIEYFVGSDGPRYTRTIDMRCINNAWRGQTSPQKLSPVVRDQLEKWGEAAADYLFRKGYRGPFDIDCGLTEDGMLYATEINCRHTGTTNIAYLLNRLTGRDSDDLFWLSDNPVIESPLTFADALGLVKDHGLAWSASKQAGVIFTANTVSFDKKWRYLVVGHDFEDMLARERSLLDILGGA</sequence>
<dbReference type="InterPro" id="IPR011761">
    <property type="entry name" value="ATP-grasp"/>
</dbReference>
<evidence type="ECO:0000259" key="2">
    <source>
        <dbReference type="PROSITE" id="PS50975"/>
    </source>
</evidence>